<dbReference type="Gene3D" id="3.40.50.300">
    <property type="entry name" value="P-loop containing nucleotide triphosphate hydrolases"/>
    <property type="match status" value="1"/>
</dbReference>
<dbReference type="SUPFAM" id="SSF52540">
    <property type="entry name" value="P-loop containing nucleoside triphosphate hydrolases"/>
    <property type="match status" value="1"/>
</dbReference>
<evidence type="ECO:0000313" key="13">
    <source>
        <dbReference type="EMBL" id="ATZ19104.1"/>
    </source>
</evidence>
<dbReference type="PROSITE" id="PS01331">
    <property type="entry name" value="THYMIDYLATE_KINASE"/>
    <property type="match status" value="1"/>
</dbReference>
<accession>A0A2K8NZD8</accession>
<keyword evidence="8 11" id="KW-0067">ATP-binding</keyword>
<organism evidence="13 14">
    <name type="scientific">Williamsoniiplasma somnilux</name>
    <dbReference type="NCBI Taxonomy" id="215578"/>
    <lineage>
        <taxon>Bacteria</taxon>
        <taxon>Bacillati</taxon>
        <taxon>Mycoplasmatota</taxon>
        <taxon>Mollicutes</taxon>
        <taxon>Entomoplasmatales</taxon>
        <taxon>Williamsoniiplasma</taxon>
    </lineage>
</organism>
<evidence type="ECO:0000256" key="9">
    <source>
        <dbReference type="ARBA" id="ARBA00048743"/>
    </source>
</evidence>
<name>A0A2K8NZD8_9MOLU</name>
<dbReference type="InterPro" id="IPR039430">
    <property type="entry name" value="Thymidylate_kin-like_dom"/>
</dbReference>
<comment type="similarity">
    <text evidence="1 11">Belongs to the thymidylate kinase family.</text>
</comment>
<feature type="binding site" evidence="11">
    <location>
        <begin position="7"/>
        <end position="14"/>
    </location>
    <ligand>
        <name>ATP</name>
        <dbReference type="ChEBI" id="CHEBI:30616"/>
    </ligand>
</feature>
<feature type="domain" description="Thymidylate kinase-like" evidence="12">
    <location>
        <begin position="5"/>
        <end position="193"/>
    </location>
</feature>
<dbReference type="InterPro" id="IPR018095">
    <property type="entry name" value="Thymidylate_kin_CS"/>
</dbReference>
<dbReference type="EMBL" id="CP024965">
    <property type="protein sequence ID" value="ATZ19104.1"/>
    <property type="molecule type" value="Genomic_DNA"/>
</dbReference>
<proteinExistence type="inferred from homology"/>
<dbReference type="HAMAP" id="MF_00165">
    <property type="entry name" value="Thymidylate_kinase"/>
    <property type="match status" value="1"/>
</dbReference>
<dbReference type="EC" id="2.7.4.9" evidence="2 11"/>
<dbReference type="GO" id="GO:0006227">
    <property type="term" value="P:dUDP biosynthetic process"/>
    <property type="evidence" value="ECO:0007669"/>
    <property type="project" value="TreeGrafter"/>
</dbReference>
<dbReference type="FunFam" id="3.40.50.300:FF:000225">
    <property type="entry name" value="Thymidylate kinase"/>
    <property type="match status" value="1"/>
</dbReference>
<comment type="catalytic activity">
    <reaction evidence="9 11">
        <text>dTMP + ATP = dTDP + ADP</text>
        <dbReference type="Rhea" id="RHEA:13517"/>
        <dbReference type="ChEBI" id="CHEBI:30616"/>
        <dbReference type="ChEBI" id="CHEBI:58369"/>
        <dbReference type="ChEBI" id="CHEBI:63528"/>
        <dbReference type="ChEBI" id="CHEBI:456216"/>
        <dbReference type="EC" id="2.7.4.9"/>
    </reaction>
</comment>
<dbReference type="Proteomes" id="UP000232230">
    <property type="component" value="Chromosome"/>
</dbReference>
<dbReference type="RefSeq" id="WP_024863617.1">
    <property type="nucleotide sequence ID" value="NZ_CP024965.1"/>
</dbReference>
<keyword evidence="14" id="KW-1185">Reference proteome</keyword>
<dbReference type="GO" id="GO:0005524">
    <property type="term" value="F:ATP binding"/>
    <property type="evidence" value="ECO:0007669"/>
    <property type="project" value="UniProtKB-UniRule"/>
</dbReference>
<dbReference type="Pfam" id="PF02223">
    <property type="entry name" value="Thymidylate_kin"/>
    <property type="match status" value="1"/>
</dbReference>
<evidence type="ECO:0000256" key="7">
    <source>
        <dbReference type="ARBA" id="ARBA00022777"/>
    </source>
</evidence>
<dbReference type="AlphaFoldDB" id="A0A2K8NZD8"/>
<dbReference type="CDD" id="cd01672">
    <property type="entry name" value="TMPK"/>
    <property type="match status" value="1"/>
</dbReference>
<reference evidence="13 14" key="1">
    <citation type="submission" date="2017-11" db="EMBL/GenBank/DDBJ databases">
        <title>Genome sequence of Entomoplasma somnilux PYAN-1 (ATCC 49194).</title>
        <authorList>
            <person name="Lo W.-S."/>
            <person name="Gasparich G.E."/>
            <person name="Kuo C.-H."/>
        </authorList>
    </citation>
    <scope>NUCLEOTIDE SEQUENCE [LARGE SCALE GENOMIC DNA]</scope>
    <source>
        <strain evidence="13 14">PYAN-1</strain>
    </source>
</reference>
<evidence type="ECO:0000256" key="6">
    <source>
        <dbReference type="ARBA" id="ARBA00022741"/>
    </source>
</evidence>
<dbReference type="PANTHER" id="PTHR10344:SF4">
    <property type="entry name" value="UMP-CMP KINASE 2, MITOCHONDRIAL"/>
    <property type="match status" value="1"/>
</dbReference>
<dbReference type="NCBIfam" id="TIGR00041">
    <property type="entry name" value="DTMP_kinase"/>
    <property type="match status" value="1"/>
</dbReference>
<dbReference type="KEGG" id="esx:ESOMN_v1c07220"/>
<evidence type="ECO:0000313" key="14">
    <source>
        <dbReference type="Proteomes" id="UP000232230"/>
    </source>
</evidence>
<dbReference type="InterPro" id="IPR027417">
    <property type="entry name" value="P-loop_NTPase"/>
</dbReference>
<protein>
    <recommendedName>
        <fullName evidence="3 11">Thymidylate kinase</fullName>
        <ecNumber evidence="2 11">2.7.4.9</ecNumber>
    </recommendedName>
    <alternativeName>
        <fullName evidence="11">dTMP kinase</fullName>
    </alternativeName>
</protein>
<evidence type="ECO:0000256" key="11">
    <source>
        <dbReference type="HAMAP-Rule" id="MF_00165"/>
    </source>
</evidence>
<comment type="function">
    <text evidence="10 11">Phosphorylation of dTMP to form dTDP in both de novo and salvage pathways of dTTP synthesis.</text>
</comment>
<dbReference type="PANTHER" id="PTHR10344">
    <property type="entry name" value="THYMIDYLATE KINASE"/>
    <property type="match status" value="1"/>
</dbReference>
<dbReference type="InterPro" id="IPR018094">
    <property type="entry name" value="Thymidylate_kinase"/>
</dbReference>
<dbReference type="GO" id="GO:0006233">
    <property type="term" value="P:dTDP biosynthetic process"/>
    <property type="evidence" value="ECO:0007669"/>
    <property type="project" value="InterPro"/>
</dbReference>
<evidence type="ECO:0000256" key="8">
    <source>
        <dbReference type="ARBA" id="ARBA00022840"/>
    </source>
</evidence>
<evidence type="ECO:0000256" key="5">
    <source>
        <dbReference type="ARBA" id="ARBA00022727"/>
    </source>
</evidence>
<keyword evidence="4 11" id="KW-0808">Transferase</keyword>
<evidence type="ECO:0000256" key="10">
    <source>
        <dbReference type="ARBA" id="ARBA00057735"/>
    </source>
</evidence>
<dbReference type="GO" id="GO:0006235">
    <property type="term" value="P:dTTP biosynthetic process"/>
    <property type="evidence" value="ECO:0007669"/>
    <property type="project" value="UniProtKB-UniRule"/>
</dbReference>
<keyword evidence="6 11" id="KW-0547">Nucleotide-binding</keyword>
<dbReference type="GO" id="GO:0005829">
    <property type="term" value="C:cytosol"/>
    <property type="evidence" value="ECO:0007669"/>
    <property type="project" value="TreeGrafter"/>
</dbReference>
<evidence type="ECO:0000256" key="3">
    <source>
        <dbReference type="ARBA" id="ARBA00017144"/>
    </source>
</evidence>
<sequence>MFITLEGMDGSGKTTAIAKIKEALETRGFEVLFTREPGGEPVAEQIRNLILANNSQGIDGWTEALLFLAARNEHLDKVIVPALNKGIVVISDRFMDSTSAYQGNAREIGIENVDEVQRIVIGKYIPDLTIYFRLDRDEAERRMNVREEEKNRLDKETMDFKNKVSEGYEILIKNNPHRFRVVNANLSIDEVQMQTEKIILEALNNYVKK</sequence>
<dbReference type="GO" id="GO:0004798">
    <property type="term" value="F:dTMP kinase activity"/>
    <property type="evidence" value="ECO:0007669"/>
    <property type="project" value="UniProtKB-UniRule"/>
</dbReference>
<evidence type="ECO:0000256" key="2">
    <source>
        <dbReference type="ARBA" id="ARBA00012980"/>
    </source>
</evidence>
<keyword evidence="7 11" id="KW-0418">Kinase</keyword>
<keyword evidence="5 11" id="KW-0545">Nucleotide biosynthesis</keyword>
<evidence type="ECO:0000256" key="4">
    <source>
        <dbReference type="ARBA" id="ARBA00022679"/>
    </source>
</evidence>
<evidence type="ECO:0000256" key="1">
    <source>
        <dbReference type="ARBA" id="ARBA00009776"/>
    </source>
</evidence>
<evidence type="ECO:0000259" key="12">
    <source>
        <dbReference type="Pfam" id="PF02223"/>
    </source>
</evidence>
<gene>
    <name evidence="11 13" type="primary">tmk</name>
    <name evidence="13" type="ORF">ESOMN_v1c07220</name>
</gene>